<evidence type="ECO:0000313" key="2">
    <source>
        <dbReference type="Proteomes" id="UP001180551"/>
    </source>
</evidence>
<keyword evidence="2" id="KW-1185">Reference proteome</keyword>
<dbReference type="EMBL" id="JAVRFE010000027">
    <property type="protein sequence ID" value="MDT0458111.1"/>
    <property type="molecule type" value="Genomic_DNA"/>
</dbReference>
<protein>
    <submittedName>
        <fullName evidence="1">Uncharacterized protein</fullName>
    </submittedName>
</protein>
<proteinExistence type="predicted"/>
<reference evidence="1" key="1">
    <citation type="submission" date="2024-05" db="EMBL/GenBank/DDBJ databases">
        <title>30 novel species of actinomycetes from the DSMZ collection.</title>
        <authorList>
            <person name="Nouioui I."/>
        </authorList>
    </citation>
    <scope>NUCLEOTIDE SEQUENCE</scope>
    <source>
        <strain evidence="1">DSM 41527</strain>
    </source>
</reference>
<sequence length="70" mass="7787">MAMHDVDVRDAKRLTVHLKVLGGVASLLDVVTDLDTVAWLLQLAERNGELAAFHARRVLVHLDDDRKEGT</sequence>
<evidence type="ECO:0000313" key="1">
    <source>
        <dbReference type="EMBL" id="MDT0458111.1"/>
    </source>
</evidence>
<comment type="caution">
    <text evidence="1">The sequence shown here is derived from an EMBL/GenBank/DDBJ whole genome shotgun (WGS) entry which is preliminary data.</text>
</comment>
<gene>
    <name evidence="1" type="ORF">RM550_20615</name>
</gene>
<dbReference type="RefSeq" id="WP_311625214.1">
    <property type="nucleotide sequence ID" value="NZ_JAVRFE010000027.1"/>
</dbReference>
<accession>A0ABU2TB12</accession>
<dbReference type="Proteomes" id="UP001180551">
    <property type="component" value="Unassembled WGS sequence"/>
</dbReference>
<organism evidence="1 2">
    <name type="scientific">Streptomyces mooreae</name>
    <dbReference type="NCBI Taxonomy" id="3075523"/>
    <lineage>
        <taxon>Bacteria</taxon>
        <taxon>Bacillati</taxon>
        <taxon>Actinomycetota</taxon>
        <taxon>Actinomycetes</taxon>
        <taxon>Kitasatosporales</taxon>
        <taxon>Streptomycetaceae</taxon>
        <taxon>Streptomyces</taxon>
    </lineage>
</organism>
<name>A0ABU2TB12_9ACTN</name>